<dbReference type="EMBL" id="DS268113">
    <property type="protein sequence ID" value="KMM72064.1"/>
    <property type="molecule type" value="Genomic_DNA"/>
</dbReference>
<evidence type="ECO:0000256" key="2">
    <source>
        <dbReference type="SAM" id="Phobius"/>
    </source>
</evidence>
<dbReference type="VEuPathDB" id="FungiDB:CPAG_08363"/>
<comment type="similarity">
    <text evidence="1">Belongs to the saccharopine dehydrogenase family.</text>
</comment>
<proteinExistence type="inferred from homology"/>
<reference evidence="5" key="3">
    <citation type="journal article" date="2010" name="Genome Res.">
        <title>Population genomic sequencing of Coccidioides fungi reveals recent hybridization and transposon control.</title>
        <authorList>
            <person name="Neafsey D.E."/>
            <person name="Barker B.M."/>
            <person name="Sharpton T.J."/>
            <person name="Stajich J.E."/>
            <person name="Park D.J."/>
            <person name="Whiston E."/>
            <person name="Hung C.-Y."/>
            <person name="McMahan C."/>
            <person name="White J."/>
            <person name="Sykes S."/>
            <person name="Heiman D."/>
            <person name="Young S."/>
            <person name="Zeng Q."/>
            <person name="Abouelleil A."/>
            <person name="Aftuck L."/>
            <person name="Bessette D."/>
            <person name="Brown A."/>
            <person name="FitzGerald M."/>
            <person name="Lui A."/>
            <person name="Macdonald J.P."/>
            <person name="Priest M."/>
            <person name="Orbach M.J."/>
            <person name="Galgiani J.N."/>
            <person name="Kirkland T.N."/>
            <person name="Cole G.T."/>
            <person name="Birren B.W."/>
            <person name="Henn M.R."/>
            <person name="Taylor J.W."/>
            <person name="Rounsley S.D."/>
        </authorList>
    </citation>
    <scope>NUCLEOTIDE SEQUENCE [LARGE SCALE GENOMIC DNA]</scope>
    <source>
        <strain evidence="5">RMSCC 3488</strain>
    </source>
</reference>
<reference evidence="5" key="2">
    <citation type="journal article" date="2009" name="Genome Res.">
        <title>Comparative genomic analyses of the human fungal pathogens Coccidioides and their relatives.</title>
        <authorList>
            <person name="Sharpton T.J."/>
            <person name="Stajich J.E."/>
            <person name="Rounsley S.D."/>
            <person name="Gardner M.J."/>
            <person name="Wortman J.R."/>
            <person name="Jordar V.S."/>
            <person name="Maiti R."/>
            <person name="Kodira C.D."/>
            <person name="Neafsey D.E."/>
            <person name="Zeng Q."/>
            <person name="Hung C.-Y."/>
            <person name="McMahan C."/>
            <person name="Muszewska A."/>
            <person name="Grynberg M."/>
            <person name="Mandel M.A."/>
            <person name="Kellner E.M."/>
            <person name="Barker B.M."/>
            <person name="Galgiani J.N."/>
            <person name="Orbach M.J."/>
            <person name="Kirkland T.N."/>
            <person name="Cole G.T."/>
            <person name="Henn M.R."/>
            <person name="Birren B.W."/>
            <person name="Taylor J.W."/>
        </authorList>
    </citation>
    <scope>NUCLEOTIDE SEQUENCE [LARGE SCALE GENOMIC DNA]</scope>
    <source>
        <strain evidence="5">RMSCC 3488</strain>
    </source>
</reference>
<dbReference type="GO" id="GO:0005886">
    <property type="term" value="C:plasma membrane"/>
    <property type="evidence" value="ECO:0007669"/>
    <property type="project" value="TreeGrafter"/>
</dbReference>
<keyword evidence="2" id="KW-0812">Transmembrane</keyword>
<dbReference type="PANTHER" id="PTHR12286">
    <property type="entry name" value="SACCHAROPINE DEHYDROGENASE-LIKE OXIDOREDUCTASE"/>
    <property type="match status" value="1"/>
</dbReference>
<keyword evidence="2" id="KW-1133">Transmembrane helix</keyword>
<dbReference type="GO" id="GO:0009247">
    <property type="term" value="P:glycolipid biosynthetic process"/>
    <property type="evidence" value="ECO:0007669"/>
    <property type="project" value="TreeGrafter"/>
</dbReference>
<gene>
    <name evidence="4" type="ORF">CPAG_08363</name>
</gene>
<keyword evidence="2" id="KW-0472">Membrane</keyword>
<dbReference type="Proteomes" id="UP000054567">
    <property type="component" value="Unassembled WGS sequence"/>
</dbReference>
<evidence type="ECO:0000313" key="4">
    <source>
        <dbReference type="EMBL" id="KMM72064.1"/>
    </source>
</evidence>
<accession>A0A0J6FSM6</accession>
<dbReference type="GO" id="GO:0005811">
    <property type="term" value="C:lipid droplet"/>
    <property type="evidence" value="ECO:0007669"/>
    <property type="project" value="TreeGrafter"/>
</dbReference>
<feature type="domain" description="Saccharopine dehydrogenase NADP binding" evidence="3">
    <location>
        <begin position="9"/>
        <end position="138"/>
    </location>
</feature>
<dbReference type="OrthoDB" id="10268090at2759"/>
<dbReference type="AlphaFoldDB" id="A0A0J6FSM6"/>
<evidence type="ECO:0000313" key="5">
    <source>
        <dbReference type="Proteomes" id="UP000054567"/>
    </source>
</evidence>
<protein>
    <recommendedName>
        <fullName evidence="3">Saccharopine dehydrogenase NADP binding domain-containing protein</fullName>
    </recommendedName>
</protein>
<dbReference type="SUPFAM" id="SSF51735">
    <property type="entry name" value="NAD(P)-binding Rossmann-fold domains"/>
    <property type="match status" value="1"/>
</dbReference>
<dbReference type="Gene3D" id="3.40.50.720">
    <property type="entry name" value="NAD(P)-binding Rossmann-like Domain"/>
    <property type="match status" value="1"/>
</dbReference>
<evidence type="ECO:0000256" key="1">
    <source>
        <dbReference type="ARBA" id="ARBA00038048"/>
    </source>
</evidence>
<name>A0A0J6FSM6_COCPO</name>
<dbReference type="PANTHER" id="PTHR12286:SF5">
    <property type="entry name" value="SACCHAROPINE DEHYDROGENASE-LIKE OXIDOREDUCTASE"/>
    <property type="match status" value="1"/>
</dbReference>
<dbReference type="InterPro" id="IPR005097">
    <property type="entry name" value="Sacchrp_dh_NADP-bd"/>
</dbReference>
<feature type="transmembrane region" description="Helical" evidence="2">
    <location>
        <begin position="280"/>
        <end position="299"/>
    </location>
</feature>
<dbReference type="GO" id="GO:0005739">
    <property type="term" value="C:mitochondrion"/>
    <property type="evidence" value="ECO:0007669"/>
    <property type="project" value="TreeGrafter"/>
</dbReference>
<organism evidence="4 5">
    <name type="scientific">Coccidioides posadasii RMSCC 3488</name>
    <dbReference type="NCBI Taxonomy" id="454284"/>
    <lineage>
        <taxon>Eukaryota</taxon>
        <taxon>Fungi</taxon>
        <taxon>Dikarya</taxon>
        <taxon>Ascomycota</taxon>
        <taxon>Pezizomycotina</taxon>
        <taxon>Eurotiomycetes</taxon>
        <taxon>Eurotiomycetidae</taxon>
        <taxon>Onygenales</taxon>
        <taxon>Onygenaceae</taxon>
        <taxon>Coccidioides</taxon>
    </lineage>
</organism>
<dbReference type="InterPro" id="IPR051276">
    <property type="entry name" value="Saccharopine_DH-like_oxidrdct"/>
</dbReference>
<dbReference type="InterPro" id="IPR036291">
    <property type="entry name" value="NAD(P)-bd_dom_sf"/>
</dbReference>
<reference evidence="4 5" key="1">
    <citation type="submission" date="2007-06" db="EMBL/GenBank/DDBJ databases">
        <title>The Genome Sequence of Coccidioides posadasii RMSCC_3488.</title>
        <authorList>
            <consortium name="Coccidioides Genome Resources Consortium"/>
            <consortium name="The Broad Institute Genome Sequencing Platform"/>
            <person name="Henn M.R."/>
            <person name="Sykes S."/>
            <person name="Young S."/>
            <person name="Jaffe D."/>
            <person name="Berlin A."/>
            <person name="Alvarez P."/>
            <person name="Butler J."/>
            <person name="Gnerre S."/>
            <person name="Grabherr M."/>
            <person name="Mauceli E."/>
            <person name="Brockman W."/>
            <person name="Kodira C."/>
            <person name="Alvarado L."/>
            <person name="Zeng Q."/>
            <person name="Crawford M."/>
            <person name="Antoine C."/>
            <person name="Devon K."/>
            <person name="Galgiani J."/>
            <person name="Orsborn K."/>
            <person name="Lewis M.L."/>
            <person name="Nusbaum C."/>
            <person name="Galagan J."/>
            <person name="Birren B."/>
        </authorList>
    </citation>
    <scope>NUCLEOTIDE SEQUENCE [LARGE SCALE GENOMIC DNA]</scope>
    <source>
        <strain evidence="4 5">RMSCC 3488</strain>
    </source>
</reference>
<dbReference type="Pfam" id="PF03435">
    <property type="entry name" value="Sacchrp_dh_NADP"/>
    <property type="match status" value="1"/>
</dbReference>
<sequence length="414" mass="45208">MASSRSLDIIVLGATGYTGKCCAEYIAQNLPTTLKWGIAGRSAQKLEALASELKRDGPDRKDPEILPVQLNDDELGSLVRKTKVLINCVGPYHKYSTPVVKPCANNGTHYLDVTGEIPWVQEMIDKYDETAKRTGAIMIPTDGFESAPSDLVTWSMAKSINAQFGVKVKEVILSLYELKGAGISGGTAASILAAFENLTFKEFRAMNDPYRLSVSRPSTVPSTPLLRRLFGVHYVRDIGTVTTTLPASCDSAIVHRSSSLMPDLYDQNFHFQEFGKARNVFMGLVVHFCIIFAAICLMIPPIRLLVKRFLPDPGQGPAKEDTVGDYVEYRGVATAEHAEPGKKPIRVLGRLAYQGPAYPMTGMLIAEAAMVLITSERVGKDLKGGYLTPAILGDEYVARLEKCGVSIETKVLED</sequence>
<evidence type="ECO:0000259" key="3">
    <source>
        <dbReference type="Pfam" id="PF03435"/>
    </source>
</evidence>